<dbReference type="Pfam" id="PF16930">
    <property type="entry name" value="Porin_5"/>
    <property type="match status" value="1"/>
</dbReference>
<evidence type="ECO:0000256" key="3">
    <source>
        <dbReference type="SAM" id="SignalP"/>
    </source>
</evidence>
<dbReference type="RefSeq" id="WP_105998458.1">
    <property type="nucleotide sequence ID" value="NZ_CM009578.1"/>
</dbReference>
<feature type="signal peptide" evidence="3">
    <location>
        <begin position="1"/>
        <end position="21"/>
    </location>
</feature>
<dbReference type="SUPFAM" id="SSF56935">
    <property type="entry name" value="Porins"/>
    <property type="match status" value="1"/>
</dbReference>
<proteinExistence type="predicted"/>
<sequence>MRISALLLAVPALGSSFAAHAEDDRIGVLERQLADQQARIQALEAMVAAQSQRLRQADTPAPTANAPSKDTRIPGLKVSGDVRVRQEWNSVPGRDRSRTALRARLRANYKVGDHFAVGTQIATGDPDDPNSADVTLGNFVDDLAVSLDQAWIRYTNGGLTAYAGKFPQIVQRTDMVWDGDVSPQGIAVAYGSDLGGLRIDGRGLYFVIDEAAVARDSDMLGGQIALSAPLAPDIKAGLTGSYYHYRLGAVAGADAGDFRGNLRSGGRYLSDFHLLETIVTLGWSGLSPRWPIGVTADYVRNLGAAVSGDTAYNLELAAGRTSTPGDWRIAYQYSKVEVDAVLAAFSHDNIDLSTNYRLHGLGLSHVPARHLQLDLLWYHYRPLDPLYAGASSPTGWLDRVRLAFMVSF</sequence>
<name>A0A2S8B788_9SPHN</name>
<evidence type="ECO:0000256" key="2">
    <source>
        <dbReference type="SAM" id="MobiDB-lite"/>
    </source>
</evidence>
<organism evidence="4 5">
    <name type="scientific">Sphingopyxis lindanitolerans</name>
    <dbReference type="NCBI Taxonomy" id="2054227"/>
    <lineage>
        <taxon>Bacteria</taxon>
        <taxon>Pseudomonadati</taxon>
        <taxon>Pseudomonadota</taxon>
        <taxon>Alphaproteobacteria</taxon>
        <taxon>Sphingomonadales</taxon>
        <taxon>Sphingomonadaceae</taxon>
        <taxon>Sphingopyxis</taxon>
    </lineage>
</organism>
<evidence type="ECO:0000313" key="4">
    <source>
        <dbReference type="EMBL" id="PQM28200.1"/>
    </source>
</evidence>
<dbReference type="InterPro" id="IPR032638">
    <property type="entry name" value="Porin_5"/>
</dbReference>
<dbReference type="EMBL" id="PHFW01000002">
    <property type="protein sequence ID" value="PQM28200.1"/>
    <property type="molecule type" value="Genomic_DNA"/>
</dbReference>
<dbReference type="Proteomes" id="UP000238954">
    <property type="component" value="Chromosome"/>
</dbReference>
<keyword evidence="1" id="KW-0175">Coiled coil</keyword>
<protein>
    <recommendedName>
        <fullName evidence="6">Porin</fullName>
    </recommendedName>
</protein>
<reference evidence="5" key="1">
    <citation type="submission" date="2017-11" db="EMBL/GenBank/DDBJ databases">
        <title>The complete genome sequence of Sphingopyxis pomeranensis sp. nov. strain WS5A3p.</title>
        <authorList>
            <person name="Kaminski M.A."/>
        </authorList>
    </citation>
    <scope>NUCLEOTIDE SEQUENCE [LARGE SCALE GENOMIC DNA]</scope>
    <source>
        <strain evidence="5">WS5A3p</strain>
    </source>
</reference>
<evidence type="ECO:0000313" key="5">
    <source>
        <dbReference type="Proteomes" id="UP000238954"/>
    </source>
</evidence>
<keyword evidence="3" id="KW-0732">Signal</keyword>
<gene>
    <name evidence="4" type="ORF">CVO77_06740</name>
</gene>
<comment type="caution">
    <text evidence="4">The sequence shown here is derived from an EMBL/GenBank/DDBJ whole genome shotgun (WGS) entry which is preliminary data.</text>
</comment>
<accession>A0A2S8B788</accession>
<feature type="chain" id="PRO_5015491155" description="Porin" evidence="3">
    <location>
        <begin position="22"/>
        <end position="408"/>
    </location>
</feature>
<keyword evidence="5" id="KW-1185">Reference proteome</keyword>
<evidence type="ECO:0008006" key="6">
    <source>
        <dbReference type="Google" id="ProtNLM"/>
    </source>
</evidence>
<evidence type="ECO:0000256" key="1">
    <source>
        <dbReference type="SAM" id="Coils"/>
    </source>
</evidence>
<dbReference type="OrthoDB" id="5372286at2"/>
<feature type="coiled-coil region" evidence="1">
    <location>
        <begin position="26"/>
        <end position="53"/>
    </location>
</feature>
<dbReference type="AlphaFoldDB" id="A0A2S8B788"/>
<feature type="region of interest" description="Disordered" evidence="2">
    <location>
        <begin position="54"/>
        <end position="74"/>
    </location>
</feature>